<feature type="compositionally biased region" description="Polar residues" evidence="1">
    <location>
        <begin position="421"/>
        <end position="434"/>
    </location>
</feature>
<dbReference type="RefSeq" id="WP_308951857.1">
    <property type="nucleotide sequence ID" value="NZ_JARXHW010000050.1"/>
</dbReference>
<dbReference type="InterPro" id="IPR006626">
    <property type="entry name" value="PbH1"/>
</dbReference>
<dbReference type="Gene3D" id="2.160.20.10">
    <property type="entry name" value="Single-stranded right-handed beta-helix, Pectin lyase-like"/>
    <property type="match status" value="1"/>
</dbReference>
<evidence type="ECO:0000259" key="2">
    <source>
        <dbReference type="Pfam" id="PF13229"/>
    </source>
</evidence>
<proteinExistence type="predicted"/>
<sequence>MPSLRRILGLRFGRILDLYAPLFLLASSLCMSAPKSLLDNGHFEQWTDKAPAHWDLPQTAKTFASDGPELSGQALTIEVTTATPGQHGEIRQAFAIKPRKRYRLSGQIKGPAGMGAIEVILYRKEEVYTRIRSQPVLKPNWTPVEFNFETADCDRAEAVLIWEQESHHIGQTLAFAELAVTELGPLIYEGEEVPPRAVPTFNSVSLYWKPTGGRASRPVSVHYRKVGETSWREALPLWFDDNEHPKEAAQHTAEYRGSIVYLDAGTEYEAKLELENGPSRTLRFMTRSDEFKIARRVTLPTSYSKKYEIFEGGSEKDGYVLYEPAQGATAVWDGRGVIEHNLEIKASYVIVRGLTLKNARTHGIYLDDVHNVIIDNCDISGWGDTMQDGQARNLNAAIYARSPVLERIVIQNCKLHHPRSDSNSWNQKRPGTRSSHPEGPQGIVFYGGQGGHVIRYNRIYSDMEHMFNDGMGEVHNFGYGGFPVRDSDIHDNFISHCWDDALEIEGADMNVRVWNNYMDMTYGAIGAAVPTLGPVYFFRNVYAVSRKDERSRANDLTGHYLIKIGNENAQRSRGRMYVFHNTILQPPPFPEGNAPSSGAQAGIVYTSTHKKQKNIVSRNNIFHMRTERDWSIKDPHHNTSNDFDYDLYDGRTAFKPDSQVHGIQASPKFERAPDGRLWLVPGTAGHDSGQRLANFNDQYTGQAPDMGAVEYQDPTPKPALWPDFPPARGSKL</sequence>
<dbReference type="InterPro" id="IPR039448">
    <property type="entry name" value="Beta_helix"/>
</dbReference>
<feature type="compositionally biased region" description="Pro residues" evidence="1">
    <location>
        <begin position="715"/>
        <end position="725"/>
    </location>
</feature>
<evidence type="ECO:0000313" key="3">
    <source>
        <dbReference type="EMBL" id="MDQ8209072.1"/>
    </source>
</evidence>
<dbReference type="Gene3D" id="2.60.120.260">
    <property type="entry name" value="Galactose-binding domain-like"/>
    <property type="match status" value="1"/>
</dbReference>
<feature type="region of interest" description="Disordered" evidence="1">
    <location>
        <begin position="697"/>
        <end position="732"/>
    </location>
</feature>
<dbReference type="SUPFAM" id="SSF51126">
    <property type="entry name" value="Pectin lyase-like"/>
    <property type="match status" value="1"/>
</dbReference>
<dbReference type="EMBL" id="JARXHW010000050">
    <property type="protein sequence ID" value="MDQ8209072.1"/>
    <property type="molecule type" value="Genomic_DNA"/>
</dbReference>
<dbReference type="InterPro" id="IPR012334">
    <property type="entry name" value="Pectin_lyas_fold"/>
</dbReference>
<evidence type="ECO:0000256" key="1">
    <source>
        <dbReference type="SAM" id="MobiDB-lite"/>
    </source>
</evidence>
<dbReference type="InterPro" id="IPR011050">
    <property type="entry name" value="Pectin_lyase_fold/virulence"/>
</dbReference>
<protein>
    <submittedName>
        <fullName evidence="3">Right-handed parallel beta-helix repeat-containing protein</fullName>
    </submittedName>
</protein>
<name>A0ABU1AZI3_9BACT</name>
<reference evidence="3 4" key="1">
    <citation type="submission" date="2023-04" db="EMBL/GenBank/DDBJ databases">
        <title>A novel bacteria isolated from coastal sediment.</title>
        <authorList>
            <person name="Liu X.-J."/>
            <person name="Du Z.-J."/>
        </authorList>
    </citation>
    <scope>NUCLEOTIDE SEQUENCE [LARGE SCALE GENOMIC DNA]</scope>
    <source>
        <strain evidence="3 4">SDUM461003</strain>
    </source>
</reference>
<evidence type="ECO:0000313" key="4">
    <source>
        <dbReference type="Proteomes" id="UP001225316"/>
    </source>
</evidence>
<accession>A0ABU1AZI3</accession>
<dbReference type="Pfam" id="PF13229">
    <property type="entry name" value="Beta_helix"/>
    <property type="match status" value="1"/>
</dbReference>
<dbReference type="SMART" id="SM00710">
    <property type="entry name" value="PbH1"/>
    <property type="match status" value="4"/>
</dbReference>
<feature type="region of interest" description="Disordered" evidence="1">
    <location>
        <begin position="417"/>
        <end position="440"/>
    </location>
</feature>
<comment type="caution">
    <text evidence="3">The sequence shown here is derived from an EMBL/GenBank/DDBJ whole genome shotgun (WGS) entry which is preliminary data.</text>
</comment>
<dbReference type="Proteomes" id="UP001225316">
    <property type="component" value="Unassembled WGS sequence"/>
</dbReference>
<feature type="domain" description="Right handed beta helix" evidence="2">
    <location>
        <begin position="347"/>
        <end position="518"/>
    </location>
</feature>
<keyword evidence="4" id="KW-1185">Reference proteome</keyword>
<gene>
    <name evidence="3" type="ORF">QEH52_16220</name>
</gene>
<organism evidence="3 4">
    <name type="scientific">Thalassobacterium maritimum</name>
    <dbReference type="NCBI Taxonomy" id="3041265"/>
    <lineage>
        <taxon>Bacteria</taxon>
        <taxon>Pseudomonadati</taxon>
        <taxon>Verrucomicrobiota</taxon>
        <taxon>Opitutia</taxon>
        <taxon>Puniceicoccales</taxon>
        <taxon>Coraliomargaritaceae</taxon>
        <taxon>Thalassobacterium</taxon>
    </lineage>
</organism>